<feature type="region of interest" description="Disordered" evidence="1">
    <location>
        <begin position="1"/>
        <end position="27"/>
    </location>
</feature>
<dbReference type="EMBL" id="ML992683">
    <property type="protein sequence ID" value="KAF2210152.1"/>
    <property type="molecule type" value="Genomic_DNA"/>
</dbReference>
<accession>A0A6A6F9S8</accession>
<keyword evidence="3" id="KW-1185">Reference proteome</keyword>
<feature type="region of interest" description="Disordered" evidence="1">
    <location>
        <begin position="155"/>
        <end position="174"/>
    </location>
</feature>
<evidence type="ECO:0000256" key="1">
    <source>
        <dbReference type="SAM" id="MobiDB-lite"/>
    </source>
</evidence>
<evidence type="ECO:0000313" key="2">
    <source>
        <dbReference type="EMBL" id="KAF2210152.1"/>
    </source>
</evidence>
<proteinExistence type="predicted"/>
<dbReference type="AlphaFoldDB" id="A0A6A6F9S8"/>
<protein>
    <submittedName>
        <fullName evidence="2">Uncharacterized protein</fullName>
    </submittedName>
</protein>
<name>A0A6A6F9S8_9PEZI</name>
<organism evidence="2 3">
    <name type="scientific">Cercospora zeae-maydis SCOH1-5</name>
    <dbReference type="NCBI Taxonomy" id="717836"/>
    <lineage>
        <taxon>Eukaryota</taxon>
        <taxon>Fungi</taxon>
        <taxon>Dikarya</taxon>
        <taxon>Ascomycota</taxon>
        <taxon>Pezizomycotina</taxon>
        <taxon>Dothideomycetes</taxon>
        <taxon>Dothideomycetidae</taxon>
        <taxon>Mycosphaerellales</taxon>
        <taxon>Mycosphaerellaceae</taxon>
        <taxon>Cercospora</taxon>
    </lineage>
</organism>
<sequence length="174" mass="17415">MTTVNPQHVMPRGKEPAPGAGLSQGFSGLLPVTAQQQDSQSLTDVRMGMGSDTLGLAGNGSLDGRFGGDVGVTVTATAAAGADATTTAAAAAAVDARTTAAAANARTTTADGSGGEGSMPFLDESSLFDADGRFVDPSMEGPALGALAARTGIDVDVNVEDDDEEEEREESPRL</sequence>
<feature type="compositionally biased region" description="Acidic residues" evidence="1">
    <location>
        <begin position="157"/>
        <end position="174"/>
    </location>
</feature>
<dbReference type="Proteomes" id="UP000799539">
    <property type="component" value="Unassembled WGS sequence"/>
</dbReference>
<gene>
    <name evidence="2" type="ORF">CERZMDRAFT_91247</name>
</gene>
<evidence type="ECO:0000313" key="3">
    <source>
        <dbReference type="Proteomes" id="UP000799539"/>
    </source>
</evidence>
<feature type="region of interest" description="Disordered" evidence="1">
    <location>
        <begin position="103"/>
        <end position="124"/>
    </location>
</feature>
<reference evidence="2" key="1">
    <citation type="journal article" date="2020" name="Stud. Mycol.">
        <title>101 Dothideomycetes genomes: a test case for predicting lifestyles and emergence of pathogens.</title>
        <authorList>
            <person name="Haridas S."/>
            <person name="Albert R."/>
            <person name="Binder M."/>
            <person name="Bloem J."/>
            <person name="Labutti K."/>
            <person name="Salamov A."/>
            <person name="Andreopoulos B."/>
            <person name="Baker S."/>
            <person name="Barry K."/>
            <person name="Bills G."/>
            <person name="Bluhm B."/>
            <person name="Cannon C."/>
            <person name="Castanera R."/>
            <person name="Culley D."/>
            <person name="Daum C."/>
            <person name="Ezra D."/>
            <person name="Gonzalez J."/>
            <person name="Henrissat B."/>
            <person name="Kuo A."/>
            <person name="Liang C."/>
            <person name="Lipzen A."/>
            <person name="Lutzoni F."/>
            <person name="Magnuson J."/>
            <person name="Mondo S."/>
            <person name="Nolan M."/>
            <person name="Ohm R."/>
            <person name="Pangilinan J."/>
            <person name="Park H.-J."/>
            <person name="Ramirez L."/>
            <person name="Alfaro M."/>
            <person name="Sun H."/>
            <person name="Tritt A."/>
            <person name="Yoshinaga Y."/>
            <person name="Zwiers L.-H."/>
            <person name="Turgeon B."/>
            <person name="Goodwin S."/>
            <person name="Spatafora J."/>
            <person name="Crous P."/>
            <person name="Grigoriev I."/>
        </authorList>
    </citation>
    <scope>NUCLEOTIDE SEQUENCE</scope>
    <source>
        <strain evidence="2">SCOH1-5</strain>
    </source>
</reference>